<feature type="region of interest" description="Disordered" evidence="1">
    <location>
        <begin position="128"/>
        <end position="153"/>
    </location>
</feature>
<reference evidence="2 3" key="1">
    <citation type="submission" date="2014-11" db="EMBL/GenBank/DDBJ databases">
        <authorList>
            <person name="Zhu J."/>
            <person name="Qi W."/>
            <person name="Song R."/>
        </authorList>
    </citation>
    <scope>NUCLEOTIDE SEQUENCE [LARGE SCALE GENOMIC DNA]</scope>
</reference>
<gene>
    <name evidence="2" type="ORF">Vbra_9311</name>
</gene>
<dbReference type="VEuPathDB" id="CryptoDB:Vbra_9311"/>
<dbReference type="EMBL" id="CDMY01000459">
    <property type="protein sequence ID" value="CEM14842.1"/>
    <property type="molecule type" value="Genomic_DNA"/>
</dbReference>
<feature type="compositionally biased region" description="Basic and acidic residues" evidence="1">
    <location>
        <begin position="71"/>
        <end position="96"/>
    </location>
</feature>
<evidence type="ECO:0000313" key="2">
    <source>
        <dbReference type="EMBL" id="CEM14842.1"/>
    </source>
</evidence>
<dbReference type="InParanoid" id="A0A0G4FM15"/>
<proteinExistence type="predicted"/>
<evidence type="ECO:0000256" key="1">
    <source>
        <dbReference type="SAM" id="MobiDB-lite"/>
    </source>
</evidence>
<organism evidence="2 3">
    <name type="scientific">Vitrella brassicaformis (strain CCMP3155)</name>
    <dbReference type="NCBI Taxonomy" id="1169540"/>
    <lineage>
        <taxon>Eukaryota</taxon>
        <taxon>Sar</taxon>
        <taxon>Alveolata</taxon>
        <taxon>Colpodellida</taxon>
        <taxon>Vitrellaceae</taxon>
        <taxon>Vitrella</taxon>
    </lineage>
</organism>
<dbReference type="AlphaFoldDB" id="A0A0G4FM15"/>
<name>A0A0G4FM15_VITBC</name>
<protein>
    <submittedName>
        <fullName evidence="2">Uncharacterized protein</fullName>
    </submittedName>
</protein>
<feature type="region of interest" description="Disordered" evidence="1">
    <location>
        <begin position="58"/>
        <end position="96"/>
    </location>
</feature>
<dbReference type="Proteomes" id="UP000041254">
    <property type="component" value="Unassembled WGS sequence"/>
</dbReference>
<accession>A0A0G4FM15</accession>
<sequence>MASNTVLVGCLQCFQDELQKSAADLIPKSLKHPDNIAAAGTLLADLHTHLQPHMEALMAAKQSSSPSEGAKAGHDGDGDGGGEGRVREKEKARDELMHQVSQLQGHFSSLQHDAMRRISHDVHTAMEAMKEGQGQQSDAAAASPSLNNTQPPASLPAPDLIDSLAALVPSVLQQADRTTAVMRSSLASAHALLEVRELQQEGMSDVERRLMAGGVGAGVVDSSGRGSMSGASGSC</sequence>
<feature type="compositionally biased region" description="Polar residues" evidence="1">
    <location>
        <begin position="133"/>
        <end position="152"/>
    </location>
</feature>
<evidence type="ECO:0000313" key="3">
    <source>
        <dbReference type="Proteomes" id="UP000041254"/>
    </source>
</evidence>
<keyword evidence="3" id="KW-1185">Reference proteome</keyword>